<sequence length="54" mass="5401">MTQVTIAAFCASHAAASAVRTAKVEEETTGVVIAETAIAAILGDVIAETTIAVL</sequence>
<reference evidence="1" key="1">
    <citation type="journal article" date="2019" name="bioRxiv">
        <title>The Genome of the Zebra Mussel, Dreissena polymorpha: A Resource for Invasive Species Research.</title>
        <authorList>
            <person name="McCartney M.A."/>
            <person name="Auch B."/>
            <person name="Kono T."/>
            <person name="Mallez S."/>
            <person name="Zhang Y."/>
            <person name="Obille A."/>
            <person name="Becker A."/>
            <person name="Abrahante J.E."/>
            <person name="Garbe J."/>
            <person name="Badalamenti J.P."/>
            <person name="Herman A."/>
            <person name="Mangelson H."/>
            <person name="Liachko I."/>
            <person name="Sullivan S."/>
            <person name="Sone E.D."/>
            <person name="Koren S."/>
            <person name="Silverstein K.A.T."/>
            <person name="Beckman K.B."/>
            <person name="Gohl D.M."/>
        </authorList>
    </citation>
    <scope>NUCLEOTIDE SEQUENCE</scope>
    <source>
        <strain evidence="1">Duluth1</strain>
        <tissue evidence="1">Whole animal</tissue>
    </source>
</reference>
<organism evidence="1 2">
    <name type="scientific">Dreissena polymorpha</name>
    <name type="common">Zebra mussel</name>
    <name type="synonym">Mytilus polymorpha</name>
    <dbReference type="NCBI Taxonomy" id="45954"/>
    <lineage>
        <taxon>Eukaryota</taxon>
        <taxon>Metazoa</taxon>
        <taxon>Spiralia</taxon>
        <taxon>Lophotrochozoa</taxon>
        <taxon>Mollusca</taxon>
        <taxon>Bivalvia</taxon>
        <taxon>Autobranchia</taxon>
        <taxon>Heteroconchia</taxon>
        <taxon>Euheterodonta</taxon>
        <taxon>Imparidentia</taxon>
        <taxon>Neoheterodontei</taxon>
        <taxon>Myida</taxon>
        <taxon>Dreissenoidea</taxon>
        <taxon>Dreissenidae</taxon>
        <taxon>Dreissena</taxon>
    </lineage>
</organism>
<comment type="caution">
    <text evidence="1">The sequence shown here is derived from an EMBL/GenBank/DDBJ whole genome shotgun (WGS) entry which is preliminary data.</text>
</comment>
<gene>
    <name evidence="1" type="ORF">DPMN_117250</name>
</gene>
<reference evidence="1" key="2">
    <citation type="submission" date="2020-11" db="EMBL/GenBank/DDBJ databases">
        <authorList>
            <person name="McCartney M.A."/>
            <person name="Auch B."/>
            <person name="Kono T."/>
            <person name="Mallez S."/>
            <person name="Becker A."/>
            <person name="Gohl D.M."/>
            <person name="Silverstein K.A.T."/>
            <person name="Koren S."/>
            <person name="Bechman K.B."/>
            <person name="Herman A."/>
            <person name="Abrahante J.E."/>
            <person name="Garbe J."/>
        </authorList>
    </citation>
    <scope>NUCLEOTIDE SEQUENCE</scope>
    <source>
        <strain evidence="1">Duluth1</strain>
        <tissue evidence="1">Whole animal</tissue>
    </source>
</reference>
<evidence type="ECO:0000313" key="1">
    <source>
        <dbReference type="EMBL" id="KAH3843720.1"/>
    </source>
</evidence>
<name>A0A9D4QVH3_DREPO</name>
<dbReference type="AlphaFoldDB" id="A0A9D4QVH3"/>
<evidence type="ECO:0000313" key="2">
    <source>
        <dbReference type="Proteomes" id="UP000828390"/>
    </source>
</evidence>
<accession>A0A9D4QVH3</accession>
<protein>
    <submittedName>
        <fullName evidence="1">Uncharacterized protein</fullName>
    </submittedName>
</protein>
<proteinExistence type="predicted"/>
<dbReference type="EMBL" id="JAIWYP010000004">
    <property type="protein sequence ID" value="KAH3843720.1"/>
    <property type="molecule type" value="Genomic_DNA"/>
</dbReference>
<dbReference type="Proteomes" id="UP000828390">
    <property type="component" value="Unassembled WGS sequence"/>
</dbReference>
<keyword evidence="2" id="KW-1185">Reference proteome</keyword>